<evidence type="ECO:0000256" key="4">
    <source>
        <dbReference type="ARBA" id="ARBA00022989"/>
    </source>
</evidence>
<evidence type="ECO:0000313" key="11">
    <source>
        <dbReference type="Proteomes" id="UP000652761"/>
    </source>
</evidence>
<reference evidence="10" key="1">
    <citation type="submission" date="2017-07" db="EMBL/GenBank/DDBJ databases">
        <title>Taro Niue Genome Assembly and Annotation.</title>
        <authorList>
            <person name="Atibalentja N."/>
            <person name="Keating K."/>
            <person name="Fields C.J."/>
        </authorList>
    </citation>
    <scope>NUCLEOTIDE SEQUENCE</scope>
    <source>
        <strain evidence="10">Niue_2</strain>
        <tissue evidence="10">Leaf</tissue>
    </source>
</reference>
<dbReference type="Gene3D" id="1.10.10.1180">
    <property type="entry name" value="MAN1, winged-helix domain"/>
    <property type="match status" value="1"/>
</dbReference>
<organism evidence="10 11">
    <name type="scientific">Colocasia esculenta</name>
    <name type="common">Wild taro</name>
    <name type="synonym">Arum esculentum</name>
    <dbReference type="NCBI Taxonomy" id="4460"/>
    <lineage>
        <taxon>Eukaryota</taxon>
        <taxon>Viridiplantae</taxon>
        <taxon>Streptophyta</taxon>
        <taxon>Embryophyta</taxon>
        <taxon>Tracheophyta</taxon>
        <taxon>Spermatophyta</taxon>
        <taxon>Magnoliopsida</taxon>
        <taxon>Liliopsida</taxon>
        <taxon>Araceae</taxon>
        <taxon>Aroideae</taxon>
        <taxon>Colocasieae</taxon>
        <taxon>Colocasia</taxon>
    </lineage>
</organism>
<keyword evidence="6" id="KW-0539">Nucleus</keyword>
<feature type="domain" description="Man1/Src1-like C-terminal" evidence="9">
    <location>
        <begin position="75"/>
        <end position="336"/>
    </location>
</feature>
<dbReference type="GO" id="GO:0005637">
    <property type="term" value="C:nuclear inner membrane"/>
    <property type="evidence" value="ECO:0007669"/>
    <property type="project" value="UniProtKB-SubCell"/>
</dbReference>
<feature type="transmembrane region" description="Helical" evidence="8">
    <location>
        <begin position="42"/>
        <end position="63"/>
    </location>
</feature>
<sequence length="377" mass="42901">MSSSAKKRPKVKARRSDGSHLRAAPLLFQEPPPSIFPSRNELLQVAAVIVIAASVAVTCHYVAGVIRHQPKPFCDSGEEPQEFCEPCPDHGECNSGRWECFHGYRKQGSKCVEDTEINKKVEELSKWVEDHICGSYAQRLCGGTGTIWFPEADILFDEHQFKERIGLENDAWILVHKKAVKTAESSLETRTASDGTKKLKCRDSVVEQHKPYLCRIRQWIYKSFPVLVAVLVLIIGSVWLLLRVHQKQYISSRAEQVYEQICEILEENALTSESMDNGGEPWVGFSWLRDHLLLPKERKNAILWKKVEELVQEDCRIDQYPKLIKGEPKIVLQWQGSVSSKIRAKATARRAKPSNYVDMLESDAMNKHATNPGMYNT</sequence>
<evidence type="ECO:0000256" key="5">
    <source>
        <dbReference type="ARBA" id="ARBA00023136"/>
    </source>
</evidence>
<comment type="caution">
    <text evidence="10">The sequence shown here is derived from an EMBL/GenBank/DDBJ whole genome shotgun (WGS) entry which is preliminary data.</text>
</comment>
<dbReference type="PANTHER" id="PTHR47808">
    <property type="entry name" value="INNER NUCLEAR MEMBRANE PROTEIN HEH2-RELATED"/>
    <property type="match status" value="1"/>
</dbReference>
<feature type="region of interest" description="Disordered" evidence="7">
    <location>
        <begin position="1"/>
        <end position="24"/>
    </location>
</feature>
<dbReference type="GO" id="GO:0003682">
    <property type="term" value="F:chromatin binding"/>
    <property type="evidence" value="ECO:0007669"/>
    <property type="project" value="InterPro"/>
</dbReference>
<protein>
    <recommendedName>
        <fullName evidence="9">Man1/Src1-like C-terminal domain-containing protein</fullName>
    </recommendedName>
</protein>
<dbReference type="GO" id="GO:0005783">
    <property type="term" value="C:endoplasmic reticulum"/>
    <property type="evidence" value="ECO:0007669"/>
    <property type="project" value="TreeGrafter"/>
</dbReference>
<gene>
    <name evidence="10" type="ORF">Taro_020771</name>
</gene>
<evidence type="ECO:0000256" key="2">
    <source>
        <dbReference type="ARBA" id="ARBA00022553"/>
    </source>
</evidence>
<dbReference type="InterPro" id="IPR041885">
    <property type="entry name" value="MAN1_winged_helix_dom"/>
</dbReference>
<dbReference type="Proteomes" id="UP000652761">
    <property type="component" value="Unassembled WGS sequence"/>
</dbReference>
<keyword evidence="3 8" id="KW-0812">Transmembrane</keyword>
<dbReference type="EMBL" id="NMUH01001039">
    <property type="protein sequence ID" value="MQL88216.1"/>
    <property type="molecule type" value="Genomic_DNA"/>
</dbReference>
<accession>A0A843UZN0</accession>
<comment type="subcellular location">
    <subcellularLocation>
        <location evidence="1">Nucleus inner membrane</location>
    </subcellularLocation>
</comment>
<keyword evidence="2" id="KW-0597">Phosphoprotein</keyword>
<dbReference type="GO" id="GO:0071763">
    <property type="term" value="P:nuclear membrane organization"/>
    <property type="evidence" value="ECO:0007669"/>
    <property type="project" value="TreeGrafter"/>
</dbReference>
<dbReference type="GO" id="GO:0034399">
    <property type="term" value="C:nuclear periphery"/>
    <property type="evidence" value="ECO:0007669"/>
    <property type="project" value="TreeGrafter"/>
</dbReference>
<evidence type="ECO:0000313" key="10">
    <source>
        <dbReference type="EMBL" id="MQL88216.1"/>
    </source>
</evidence>
<dbReference type="InterPro" id="IPR018996">
    <property type="entry name" value="Man1/Src1-like_C"/>
</dbReference>
<keyword evidence="11" id="KW-1185">Reference proteome</keyword>
<evidence type="ECO:0000256" key="7">
    <source>
        <dbReference type="SAM" id="MobiDB-lite"/>
    </source>
</evidence>
<keyword evidence="4 8" id="KW-1133">Transmembrane helix</keyword>
<dbReference type="Pfam" id="PF09402">
    <property type="entry name" value="MSC"/>
    <property type="match status" value="1"/>
</dbReference>
<name>A0A843UZN0_COLES</name>
<evidence type="ECO:0000256" key="3">
    <source>
        <dbReference type="ARBA" id="ARBA00022692"/>
    </source>
</evidence>
<dbReference type="AlphaFoldDB" id="A0A843UZN0"/>
<dbReference type="Gene3D" id="2.10.25.10">
    <property type="entry name" value="Laminin"/>
    <property type="match status" value="1"/>
</dbReference>
<proteinExistence type="predicted"/>
<evidence type="ECO:0000256" key="1">
    <source>
        <dbReference type="ARBA" id="ARBA00004540"/>
    </source>
</evidence>
<keyword evidence="5 8" id="KW-0472">Membrane</keyword>
<feature type="compositionally biased region" description="Basic residues" evidence="7">
    <location>
        <begin position="1"/>
        <end position="13"/>
    </location>
</feature>
<evidence type="ECO:0000259" key="9">
    <source>
        <dbReference type="Pfam" id="PF09402"/>
    </source>
</evidence>
<dbReference type="OrthoDB" id="341403at2759"/>
<evidence type="ECO:0000256" key="6">
    <source>
        <dbReference type="ARBA" id="ARBA00023242"/>
    </source>
</evidence>
<feature type="transmembrane region" description="Helical" evidence="8">
    <location>
        <begin position="219"/>
        <end position="242"/>
    </location>
</feature>
<evidence type="ECO:0000256" key="8">
    <source>
        <dbReference type="SAM" id="Phobius"/>
    </source>
</evidence>
<dbReference type="PANTHER" id="PTHR47808:SF2">
    <property type="entry name" value="LEM DOMAIN-CONTAINING PROTEIN 2"/>
    <property type="match status" value="1"/>
</dbReference>
<dbReference type="InterPro" id="IPR044780">
    <property type="entry name" value="Heh2/Src1"/>
</dbReference>